<keyword evidence="3" id="KW-1185">Reference proteome</keyword>
<evidence type="ECO:0000313" key="2">
    <source>
        <dbReference type="EnsemblPlants" id="KQL10083"/>
    </source>
</evidence>
<feature type="region of interest" description="Disordered" evidence="1">
    <location>
        <begin position="1"/>
        <end position="61"/>
    </location>
</feature>
<dbReference type="Proteomes" id="UP000004995">
    <property type="component" value="Unassembled WGS sequence"/>
</dbReference>
<organism evidence="2 3">
    <name type="scientific">Setaria italica</name>
    <name type="common">Foxtail millet</name>
    <name type="synonym">Panicum italicum</name>
    <dbReference type="NCBI Taxonomy" id="4555"/>
    <lineage>
        <taxon>Eukaryota</taxon>
        <taxon>Viridiplantae</taxon>
        <taxon>Streptophyta</taxon>
        <taxon>Embryophyta</taxon>
        <taxon>Tracheophyta</taxon>
        <taxon>Spermatophyta</taxon>
        <taxon>Magnoliopsida</taxon>
        <taxon>Liliopsida</taxon>
        <taxon>Poales</taxon>
        <taxon>Poaceae</taxon>
        <taxon>PACMAD clade</taxon>
        <taxon>Panicoideae</taxon>
        <taxon>Panicodae</taxon>
        <taxon>Paniceae</taxon>
        <taxon>Cenchrinae</taxon>
        <taxon>Setaria</taxon>
    </lineage>
</organism>
<name>K3Y4E8_SETIT</name>
<sequence length="89" mass="9248">MAAGGRMAANLGQTAEGGRTTAENREAGGRRRCARMARRRALEGRWPGADAGGQGGGEQLETNISSTAAPLRSSAVVLRGFGLRTHILD</sequence>
<evidence type="ECO:0000256" key="1">
    <source>
        <dbReference type="SAM" id="MobiDB-lite"/>
    </source>
</evidence>
<reference evidence="2" key="2">
    <citation type="submission" date="2018-08" db="UniProtKB">
        <authorList>
            <consortium name="EnsemblPlants"/>
        </authorList>
    </citation>
    <scope>IDENTIFICATION</scope>
    <source>
        <strain evidence="2">Yugu1</strain>
    </source>
</reference>
<accession>K3Y4E8</accession>
<dbReference type="EMBL" id="AGNK02002315">
    <property type="status" value="NOT_ANNOTATED_CDS"/>
    <property type="molecule type" value="Genomic_DNA"/>
</dbReference>
<proteinExistence type="predicted"/>
<dbReference type="Gramene" id="KQL10083">
    <property type="protein sequence ID" value="KQL10083"/>
    <property type="gene ID" value="SETIT_009086mg"/>
</dbReference>
<dbReference type="EnsemblPlants" id="KQL10083">
    <property type="protein sequence ID" value="KQL10083"/>
    <property type="gene ID" value="SETIT_009086mg"/>
</dbReference>
<feature type="compositionally biased region" description="Basic residues" evidence="1">
    <location>
        <begin position="30"/>
        <end position="39"/>
    </location>
</feature>
<protein>
    <submittedName>
        <fullName evidence="2">Uncharacterized protein</fullName>
    </submittedName>
</protein>
<dbReference type="AlphaFoldDB" id="K3Y4E8"/>
<reference evidence="3" key="1">
    <citation type="journal article" date="2012" name="Nat. Biotechnol.">
        <title>Reference genome sequence of the model plant Setaria.</title>
        <authorList>
            <person name="Bennetzen J.L."/>
            <person name="Schmutz J."/>
            <person name="Wang H."/>
            <person name="Percifield R."/>
            <person name="Hawkins J."/>
            <person name="Pontaroli A.C."/>
            <person name="Estep M."/>
            <person name="Feng L."/>
            <person name="Vaughn J.N."/>
            <person name="Grimwood J."/>
            <person name="Jenkins J."/>
            <person name="Barry K."/>
            <person name="Lindquist E."/>
            <person name="Hellsten U."/>
            <person name="Deshpande S."/>
            <person name="Wang X."/>
            <person name="Wu X."/>
            <person name="Mitros T."/>
            <person name="Triplett J."/>
            <person name="Yang X."/>
            <person name="Ye C.Y."/>
            <person name="Mauro-Herrera M."/>
            <person name="Wang L."/>
            <person name="Li P."/>
            <person name="Sharma M."/>
            <person name="Sharma R."/>
            <person name="Ronald P.C."/>
            <person name="Panaud O."/>
            <person name="Kellogg E.A."/>
            <person name="Brutnell T.P."/>
            <person name="Doust A.N."/>
            <person name="Tuskan G.A."/>
            <person name="Rokhsar D."/>
            <person name="Devos K.M."/>
        </authorList>
    </citation>
    <scope>NUCLEOTIDE SEQUENCE [LARGE SCALE GENOMIC DNA]</scope>
    <source>
        <strain evidence="3">cv. Yugu1</strain>
    </source>
</reference>
<dbReference type="InParanoid" id="K3Y4E8"/>
<dbReference type="HOGENOM" id="CLU_2458982_0_0_1"/>
<evidence type="ECO:0000313" key="3">
    <source>
        <dbReference type="Proteomes" id="UP000004995"/>
    </source>
</evidence>